<dbReference type="AlphaFoldDB" id="A0AAD2DNC3"/>
<protein>
    <submittedName>
        <fullName evidence="2">Uncharacterized protein</fullName>
    </submittedName>
</protein>
<keyword evidence="3" id="KW-1185">Reference proteome</keyword>
<evidence type="ECO:0000256" key="1">
    <source>
        <dbReference type="SAM" id="MobiDB-lite"/>
    </source>
</evidence>
<organism evidence="2 3">
    <name type="scientific">Fraxinus pennsylvanica</name>
    <dbReference type="NCBI Taxonomy" id="56036"/>
    <lineage>
        <taxon>Eukaryota</taxon>
        <taxon>Viridiplantae</taxon>
        <taxon>Streptophyta</taxon>
        <taxon>Embryophyta</taxon>
        <taxon>Tracheophyta</taxon>
        <taxon>Spermatophyta</taxon>
        <taxon>Magnoliopsida</taxon>
        <taxon>eudicotyledons</taxon>
        <taxon>Gunneridae</taxon>
        <taxon>Pentapetalae</taxon>
        <taxon>asterids</taxon>
        <taxon>lamiids</taxon>
        <taxon>Lamiales</taxon>
        <taxon>Oleaceae</taxon>
        <taxon>Oleeae</taxon>
        <taxon>Fraxinus</taxon>
    </lineage>
</organism>
<gene>
    <name evidence="2" type="ORF">FPE_LOCUS8377</name>
</gene>
<accession>A0AAD2DNC3</accession>
<feature type="region of interest" description="Disordered" evidence="1">
    <location>
        <begin position="24"/>
        <end position="85"/>
    </location>
</feature>
<name>A0AAD2DNC3_9LAMI</name>
<sequence length="121" mass="14023">MPVRRREKSSFGYDPALDYEMQVYGEGGDSSLKENREKEVTDVKGRSMKSEKDKRSKVPLDSSDKERTGRPIRKGKLPKKSTLEDARARAERLRFYKADLQKIKKENVHLASCLFDTLKRT</sequence>
<feature type="compositionally biased region" description="Basic residues" evidence="1">
    <location>
        <begin position="70"/>
        <end position="79"/>
    </location>
</feature>
<feature type="compositionally biased region" description="Basic and acidic residues" evidence="1">
    <location>
        <begin position="31"/>
        <end position="69"/>
    </location>
</feature>
<evidence type="ECO:0000313" key="3">
    <source>
        <dbReference type="Proteomes" id="UP000834106"/>
    </source>
</evidence>
<dbReference type="Proteomes" id="UP000834106">
    <property type="component" value="Chromosome 5"/>
</dbReference>
<dbReference type="EMBL" id="OU503040">
    <property type="protein sequence ID" value="CAI9760947.1"/>
    <property type="molecule type" value="Genomic_DNA"/>
</dbReference>
<reference evidence="2" key="1">
    <citation type="submission" date="2023-05" db="EMBL/GenBank/DDBJ databases">
        <authorList>
            <person name="Huff M."/>
        </authorList>
    </citation>
    <scope>NUCLEOTIDE SEQUENCE</scope>
</reference>
<evidence type="ECO:0000313" key="2">
    <source>
        <dbReference type="EMBL" id="CAI9760947.1"/>
    </source>
</evidence>
<proteinExistence type="predicted"/>